<organism evidence="1 2">
    <name type="scientific">Eikenella glucosivorans</name>
    <dbReference type="NCBI Taxonomy" id="2766967"/>
    <lineage>
        <taxon>Bacteria</taxon>
        <taxon>Pseudomonadati</taxon>
        <taxon>Pseudomonadota</taxon>
        <taxon>Betaproteobacteria</taxon>
        <taxon>Neisseriales</taxon>
        <taxon>Neisseriaceae</taxon>
        <taxon>Eikenella</taxon>
    </lineage>
</organism>
<reference evidence="1 2" key="1">
    <citation type="submission" date="2020-09" db="EMBL/GenBank/DDBJ databases">
        <title>Eikenella S3660 sp. nov., isolated from a throat swab.</title>
        <authorList>
            <person name="Buhl M."/>
        </authorList>
    </citation>
    <scope>NUCLEOTIDE SEQUENCE [LARGE SCALE GENOMIC DNA]</scope>
    <source>
        <strain evidence="1 2">S3360</strain>
    </source>
</reference>
<sequence length="84" mass="9991">MRHYSNLTHITHIHHKQRMQLFAQPVVPHVQTDRYLPAQLGKYQPQHQKIASRSTKPTPFSKRFGSFPIIHLYFNFTETQPCLH</sequence>
<dbReference type="EMBL" id="JACSGR010000002">
    <property type="protein sequence ID" value="MBH5328758.1"/>
    <property type="molecule type" value="Genomic_DNA"/>
</dbReference>
<proteinExistence type="predicted"/>
<name>A0ABS0N8X4_9NEIS</name>
<dbReference type="Proteomes" id="UP000768471">
    <property type="component" value="Unassembled WGS sequence"/>
</dbReference>
<keyword evidence="2" id="KW-1185">Reference proteome</keyword>
<accession>A0ABS0N8X4</accession>
<gene>
    <name evidence="1" type="ORF">H9Q10_03635</name>
</gene>
<dbReference type="RefSeq" id="WP_197902663.1">
    <property type="nucleotide sequence ID" value="NZ_JACSGR010000002.1"/>
</dbReference>
<comment type="caution">
    <text evidence="1">The sequence shown here is derived from an EMBL/GenBank/DDBJ whole genome shotgun (WGS) entry which is preliminary data.</text>
</comment>
<evidence type="ECO:0000313" key="1">
    <source>
        <dbReference type="EMBL" id="MBH5328758.1"/>
    </source>
</evidence>
<protein>
    <submittedName>
        <fullName evidence="1">Uncharacterized protein</fullName>
    </submittedName>
</protein>
<evidence type="ECO:0000313" key="2">
    <source>
        <dbReference type="Proteomes" id="UP000768471"/>
    </source>
</evidence>